<dbReference type="Proteomes" id="UP000094291">
    <property type="component" value="Unassembled WGS sequence"/>
</dbReference>
<protein>
    <submittedName>
        <fullName evidence="6">Flagellar export chaperone FliS</fullName>
    </submittedName>
</protein>
<keyword evidence="6" id="KW-0966">Cell projection</keyword>
<evidence type="ECO:0000256" key="4">
    <source>
        <dbReference type="ARBA" id="ARBA00022795"/>
    </source>
</evidence>
<comment type="similarity">
    <text evidence="2">Belongs to the FliS family.</text>
</comment>
<evidence type="ECO:0000313" key="7">
    <source>
        <dbReference type="Proteomes" id="UP000094291"/>
    </source>
</evidence>
<keyword evidence="6" id="KW-0282">Flagellum</keyword>
<dbReference type="SUPFAM" id="SSF101116">
    <property type="entry name" value="Flagellar export chaperone FliS"/>
    <property type="match status" value="1"/>
</dbReference>
<dbReference type="GO" id="GO:0005829">
    <property type="term" value="C:cytosol"/>
    <property type="evidence" value="ECO:0007669"/>
    <property type="project" value="UniProtKB-SubCell"/>
</dbReference>
<dbReference type="InterPro" id="IPR003713">
    <property type="entry name" value="FliS"/>
</dbReference>
<accession>A0A1E2VB78</accession>
<evidence type="ECO:0000256" key="5">
    <source>
        <dbReference type="ARBA" id="ARBA00023186"/>
    </source>
</evidence>
<evidence type="ECO:0000256" key="3">
    <source>
        <dbReference type="ARBA" id="ARBA00022490"/>
    </source>
</evidence>
<dbReference type="GO" id="GO:0044780">
    <property type="term" value="P:bacterial-type flagellum assembly"/>
    <property type="evidence" value="ECO:0007669"/>
    <property type="project" value="InterPro"/>
</dbReference>
<dbReference type="RefSeq" id="WP_068999072.1">
    <property type="nucleotide sequence ID" value="NZ_MDTQ01000001.1"/>
</dbReference>
<dbReference type="PANTHER" id="PTHR34773">
    <property type="entry name" value="FLAGELLAR SECRETION CHAPERONE FLIS"/>
    <property type="match status" value="1"/>
</dbReference>
<dbReference type="Pfam" id="PF02561">
    <property type="entry name" value="FliS"/>
    <property type="match status" value="1"/>
</dbReference>
<proteinExistence type="inferred from homology"/>
<evidence type="ECO:0000313" key="6">
    <source>
        <dbReference type="EMBL" id="ODC04173.1"/>
    </source>
</evidence>
<reference evidence="6 7" key="1">
    <citation type="submission" date="2016-08" db="EMBL/GenBank/DDBJ databases">
        <authorList>
            <person name="Seilhamer J.J."/>
        </authorList>
    </citation>
    <scope>NUCLEOTIDE SEQUENCE [LARGE SCALE GENOMIC DNA]</scope>
    <source>
        <strain evidence="6 7">PH27A</strain>
    </source>
</reference>
<evidence type="ECO:0000256" key="2">
    <source>
        <dbReference type="ARBA" id="ARBA00008787"/>
    </source>
</evidence>
<dbReference type="EMBL" id="MDTQ01000001">
    <property type="protein sequence ID" value="ODC04173.1"/>
    <property type="molecule type" value="Genomic_DNA"/>
</dbReference>
<evidence type="ECO:0000256" key="1">
    <source>
        <dbReference type="ARBA" id="ARBA00004514"/>
    </source>
</evidence>
<gene>
    <name evidence="6" type="ORF">BFW38_12190</name>
</gene>
<keyword evidence="4" id="KW-1005">Bacterial flagellum biogenesis</keyword>
<comment type="subcellular location">
    <subcellularLocation>
        <location evidence="1">Cytoplasm</location>
        <location evidence="1">Cytosol</location>
    </subcellularLocation>
</comment>
<dbReference type="CDD" id="cd16098">
    <property type="entry name" value="FliS"/>
    <property type="match status" value="1"/>
</dbReference>
<dbReference type="GO" id="GO:0071973">
    <property type="term" value="P:bacterial-type flagellum-dependent cell motility"/>
    <property type="evidence" value="ECO:0007669"/>
    <property type="project" value="TreeGrafter"/>
</dbReference>
<organism evidence="6 7">
    <name type="scientific">Terasakiispira papahanaumokuakeensis</name>
    <dbReference type="NCBI Taxonomy" id="197479"/>
    <lineage>
        <taxon>Bacteria</taxon>
        <taxon>Pseudomonadati</taxon>
        <taxon>Pseudomonadota</taxon>
        <taxon>Gammaproteobacteria</taxon>
        <taxon>Oceanospirillales</taxon>
        <taxon>Terasakiispira</taxon>
    </lineage>
</organism>
<dbReference type="NCBIfam" id="TIGR00208">
    <property type="entry name" value="fliS"/>
    <property type="match status" value="1"/>
</dbReference>
<keyword evidence="3" id="KW-0963">Cytoplasm</keyword>
<dbReference type="STRING" id="197479.BFW38_12190"/>
<dbReference type="PANTHER" id="PTHR34773:SF1">
    <property type="entry name" value="FLAGELLAR SECRETION CHAPERONE FLIS"/>
    <property type="match status" value="1"/>
</dbReference>
<sequence>MPRAKTLRQIQQAAAQYSQQVQGNRHLREEVKQANPYQLIKMLYAALESHLDAGLSALERGDTVSATRCLDKAHSSINYLRACLSPEFYPELYETLDALYDYMGQRLVTARLKHEVAAVQEVQELLRPLQEAWVEVETTADELYKDFVPADYDSLSESG</sequence>
<dbReference type="AlphaFoldDB" id="A0A1E2VB78"/>
<comment type="caution">
    <text evidence="6">The sequence shown here is derived from an EMBL/GenBank/DDBJ whole genome shotgun (WGS) entry which is preliminary data.</text>
</comment>
<keyword evidence="5" id="KW-0143">Chaperone</keyword>
<keyword evidence="6" id="KW-0969">Cilium</keyword>
<keyword evidence="7" id="KW-1185">Reference proteome</keyword>
<dbReference type="InterPro" id="IPR036584">
    <property type="entry name" value="FliS_sf"/>
</dbReference>
<dbReference type="OrthoDB" id="9792010at2"/>
<name>A0A1E2VB78_9GAMM</name>
<dbReference type="Gene3D" id="1.20.120.340">
    <property type="entry name" value="Flagellar protein FliS"/>
    <property type="match status" value="1"/>
</dbReference>